<organism evidence="4 5">
    <name type="scientific">Candidatus Enterocloster faecavium</name>
    <dbReference type="NCBI Taxonomy" id="2838560"/>
    <lineage>
        <taxon>Bacteria</taxon>
        <taxon>Bacillati</taxon>
        <taxon>Bacillota</taxon>
        <taxon>Clostridia</taxon>
        <taxon>Lachnospirales</taxon>
        <taxon>Lachnospiraceae</taxon>
        <taxon>Enterocloster</taxon>
    </lineage>
</organism>
<feature type="coiled-coil region" evidence="1">
    <location>
        <begin position="218"/>
        <end position="252"/>
    </location>
</feature>
<dbReference type="PANTHER" id="PTHR41259">
    <property type="entry name" value="DOUBLE-STRAND BREAK REPAIR RAD50 ATPASE, PUTATIVE-RELATED"/>
    <property type="match status" value="1"/>
</dbReference>
<reference evidence="4" key="2">
    <citation type="submission" date="2021-04" db="EMBL/GenBank/DDBJ databases">
        <authorList>
            <person name="Gilroy R."/>
        </authorList>
    </citation>
    <scope>NUCLEOTIDE SEQUENCE</scope>
    <source>
        <strain evidence="4">CHK188-4685</strain>
    </source>
</reference>
<comment type="caution">
    <text evidence="4">The sequence shown here is derived from an EMBL/GenBank/DDBJ whole genome shotgun (WGS) entry which is preliminary data.</text>
</comment>
<feature type="transmembrane region" description="Helical" evidence="2">
    <location>
        <begin position="295"/>
        <end position="317"/>
    </location>
</feature>
<dbReference type="Pfam" id="PF13514">
    <property type="entry name" value="AAA_27"/>
    <property type="match status" value="1"/>
</dbReference>
<keyword evidence="2" id="KW-0812">Transmembrane</keyword>
<gene>
    <name evidence="4" type="ORF">H9716_05760</name>
</gene>
<feature type="transmembrane region" description="Helical" evidence="2">
    <location>
        <begin position="323"/>
        <end position="345"/>
    </location>
</feature>
<accession>A0A9D2RLZ7</accession>
<feature type="domain" description="YhaN AAA" evidence="3">
    <location>
        <begin position="1"/>
        <end position="183"/>
    </location>
</feature>
<dbReference type="GO" id="GO:0016887">
    <property type="term" value="F:ATP hydrolysis activity"/>
    <property type="evidence" value="ECO:0007669"/>
    <property type="project" value="InterPro"/>
</dbReference>
<dbReference type="EMBL" id="DWYS01000067">
    <property type="protein sequence ID" value="HJB07357.1"/>
    <property type="molecule type" value="Genomic_DNA"/>
</dbReference>
<dbReference type="AlphaFoldDB" id="A0A9D2RLZ7"/>
<protein>
    <submittedName>
        <fullName evidence="4">AAA family ATPase</fullName>
    </submittedName>
</protein>
<evidence type="ECO:0000313" key="4">
    <source>
        <dbReference type="EMBL" id="HJB07357.1"/>
    </source>
</evidence>
<keyword evidence="2" id="KW-1133">Transmembrane helix</keyword>
<dbReference type="InterPro" id="IPR027417">
    <property type="entry name" value="P-loop_NTPase"/>
</dbReference>
<dbReference type="GO" id="GO:0006302">
    <property type="term" value="P:double-strand break repair"/>
    <property type="evidence" value="ECO:0007669"/>
    <property type="project" value="InterPro"/>
</dbReference>
<dbReference type="PANTHER" id="PTHR41259:SF1">
    <property type="entry name" value="DOUBLE-STRAND BREAK REPAIR RAD50 ATPASE, PUTATIVE-RELATED"/>
    <property type="match status" value="1"/>
</dbReference>
<evidence type="ECO:0000259" key="3">
    <source>
        <dbReference type="Pfam" id="PF13514"/>
    </source>
</evidence>
<evidence type="ECO:0000313" key="5">
    <source>
        <dbReference type="Proteomes" id="UP000886804"/>
    </source>
</evidence>
<reference evidence="4" key="1">
    <citation type="journal article" date="2021" name="PeerJ">
        <title>Extensive microbial diversity within the chicken gut microbiome revealed by metagenomics and culture.</title>
        <authorList>
            <person name="Gilroy R."/>
            <person name="Ravi A."/>
            <person name="Getino M."/>
            <person name="Pursley I."/>
            <person name="Horton D.L."/>
            <person name="Alikhan N.F."/>
            <person name="Baker D."/>
            <person name="Gharbi K."/>
            <person name="Hall N."/>
            <person name="Watson M."/>
            <person name="Adriaenssens E.M."/>
            <person name="Foster-Nyarko E."/>
            <person name="Jarju S."/>
            <person name="Secka A."/>
            <person name="Antonio M."/>
            <person name="Oren A."/>
            <person name="Chaudhuri R.R."/>
            <person name="La Ragione R."/>
            <person name="Hildebrand F."/>
            <person name="Pallen M.J."/>
        </authorList>
    </citation>
    <scope>NUCLEOTIDE SEQUENCE</scope>
    <source>
        <strain evidence="4">CHK188-4685</strain>
    </source>
</reference>
<sequence>MRILNLHISGFGKLQNQDFSFSPGLNVVYGHNEAGKSTLHTFIRGMLFGIEKQRGRASKNDLYSKYEPWNASGTYEGWMRVESQGEIFRIERRFVKKNQELRIINETLGREEEASAALLDRIRCGLTETAYNNTISIGQLKCATDGGMVSELRNYIANLNTSGSIALNITKASAYLKSQRRQLEAQLMPQAALNYTTVLGEIRKLEQEISSPEYENQLSSCRDKKLQLKQHLEEKQKEKENLIQKAARGKQLLAGSQFSDRSSISSCLDQTKELFHNYEETRSICQKSPFKIRGLLLGILAVLLLGGAGALSAFPQFLQGSPVTLPVILGGMGAAGFVCLMLALFQAAKGRSLKKKMERESVRLKDILKQHLGDCDLSSEAMDAFEKRMGELIRLCDAVTQSEQTLLSLSEEIAALQKEEDTCSDELEKQQRTQWELEKKLEHLAACKTQAEALKKTLTENERVQEEIDAIDLAQDTMTSLSTSIRDSFGLYLNKTASQLIAGITGGIYSSMSIDQNLNVFMNTPTRLVPIEQVSSGTMDQIYLAVRLAAAKLVQNGTDTMPLIFDDSFTLYDDDRLKTALKWLAGAYQNQIIIFTCHQREAQLLTANQIPYQLVRI</sequence>
<dbReference type="Gene3D" id="3.40.50.300">
    <property type="entry name" value="P-loop containing nucleotide triphosphate hydrolases"/>
    <property type="match status" value="2"/>
</dbReference>
<name>A0A9D2RLZ7_9FIRM</name>
<keyword evidence="1" id="KW-0175">Coiled coil</keyword>
<evidence type="ECO:0000256" key="1">
    <source>
        <dbReference type="SAM" id="Coils"/>
    </source>
</evidence>
<keyword evidence="2" id="KW-0472">Membrane</keyword>
<proteinExistence type="predicted"/>
<dbReference type="SUPFAM" id="SSF52540">
    <property type="entry name" value="P-loop containing nucleoside triphosphate hydrolases"/>
    <property type="match status" value="1"/>
</dbReference>
<dbReference type="Proteomes" id="UP000886804">
    <property type="component" value="Unassembled WGS sequence"/>
</dbReference>
<dbReference type="InterPro" id="IPR038734">
    <property type="entry name" value="YhaN_AAA"/>
</dbReference>
<evidence type="ECO:0000256" key="2">
    <source>
        <dbReference type="SAM" id="Phobius"/>
    </source>
</evidence>
<feature type="coiled-coil region" evidence="1">
    <location>
        <begin position="399"/>
        <end position="474"/>
    </location>
</feature>